<evidence type="ECO:0000256" key="7">
    <source>
        <dbReference type="RuleBase" id="RU362065"/>
    </source>
</evidence>
<dbReference type="EMBL" id="CP034900">
    <property type="protein sequence ID" value="QCI16015.1"/>
    <property type="molecule type" value="Genomic_DNA"/>
</dbReference>
<gene>
    <name evidence="7" type="primary">flgK</name>
    <name evidence="10" type="ORF">D9V59_01730</name>
</gene>
<proteinExistence type="inferred from homology"/>
<evidence type="ECO:0000256" key="2">
    <source>
        <dbReference type="ARBA" id="ARBA00004613"/>
    </source>
</evidence>
<reference evidence="10 11" key="1">
    <citation type="submission" date="2018-12" db="EMBL/GenBank/DDBJ databases">
        <authorList>
            <person name="Chong R.A."/>
        </authorList>
    </citation>
    <scope>NUCLEOTIDE SEQUENCE [LARGE SCALE GENOMIC DNA]</scope>
    <source>
        <strain evidence="10 11">Aar</strain>
    </source>
</reference>
<dbReference type="AlphaFoldDB" id="A0A4D6XT94"/>
<dbReference type="InterPro" id="IPR049119">
    <property type="entry name" value="FlgK_D2-like"/>
</dbReference>
<dbReference type="RefSeq" id="WP_158364511.1">
    <property type="nucleotide sequence ID" value="NZ_CP034900.1"/>
</dbReference>
<dbReference type="OrthoDB" id="9802553at2"/>
<dbReference type="GO" id="GO:0005576">
    <property type="term" value="C:extracellular region"/>
    <property type="evidence" value="ECO:0007669"/>
    <property type="project" value="UniProtKB-SubCell"/>
</dbReference>
<organism evidence="10 11">
    <name type="scientific">Buchnera aphidicola</name>
    <name type="common">Artemisaphis artemisicola</name>
    <dbReference type="NCBI Taxonomy" id="1241836"/>
    <lineage>
        <taxon>Bacteria</taxon>
        <taxon>Pseudomonadati</taxon>
        <taxon>Pseudomonadota</taxon>
        <taxon>Gammaproteobacteria</taxon>
        <taxon>Enterobacterales</taxon>
        <taxon>Erwiniaceae</taxon>
        <taxon>Buchnera</taxon>
    </lineage>
</organism>
<dbReference type="InterPro" id="IPR053927">
    <property type="entry name" value="FlgK_helical"/>
</dbReference>
<keyword evidence="10" id="KW-0969">Cilium</keyword>
<dbReference type="SUPFAM" id="SSF64518">
    <property type="entry name" value="Phase 1 flagellin"/>
    <property type="match status" value="1"/>
</dbReference>
<comment type="subcellular location">
    <subcellularLocation>
        <location evidence="1 7">Bacterial flagellum</location>
    </subcellularLocation>
    <subcellularLocation>
        <location evidence="2 7">Secreted</location>
    </subcellularLocation>
</comment>
<accession>A0A4D6XT94</accession>
<dbReference type="Pfam" id="PF22638">
    <property type="entry name" value="FlgK_D1"/>
    <property type="match status" value="1"/>
</dbReference>
<evidence type="ECO:0000256" key="5">
    <source>
        <dbReference type="ARBA" id="ARBA00022525"/>
    </source>
</evidence>
<feature type="domain" description="Flagellar hook-associated protein 1 D2-like" evidence="8">
    <location>
        <begin position="333"/>
        <end position="412"/>
    </location>
</feature>
<keyword evidence="6 7" id="KW-0975">Bacterial flagellum</keyword>
<evidence type="ECO:0000313" key="11">
    <source>
        <dbReference type="Proteomes" id="UP000298654"/>
    </source>
</evidence>
<evidence type="ECO:0000256" key="3">
    <source>
        <dbReference type="ARBA" id="ARBA00009677"/>
    </source>
</evidence>
<evidence type="ECO:0000256" key="1">
    <source>
        <dbReference type="ARBA" id="ARBA00004365"/>
    </source>
</evidence>
<feature type="domain" description="Flagellar hook-associated protein FlgK helical" evidence="9">
    <location>
        <begin position="89"/>
        <end position="322"/>
    </location>
</feature>
<evidence type="ECO:0000256" key="4">
    <source>
        <dbReference type="ARBA" id="ARBA00016244"/>
    </source>
</evidence>
<dbReference type="GO" id="GO:0044780">
    <property type="term" value="P:bacterial-type flagellum assembly"/>
    <property type="evidence" value="ECO:0007669"/>
    <property type="project" value="InterPro"/>
</dbReference>
<dbReference type="Pfam" id="PF21158">
    <property type="entry name" value="flgK_1st_1"/>
    <property type="match status" value="1"/>
</dbReference>
<sequence length="543" mass="63223">MGSILETAISGINAMMILIDKNNKKINKTPSKNAEKRVFLENTVQESNVNTVVKVKEIYDNYNDFIVEEKRKTNAQVKNEQTRVEQLFKLEDLLCEKSNIFNNLMSDLYLQIDKDILVDKKNIFNERIKAKLSNIMFSLKDFDRKLNFLEKDIKELVINNLQKVNDLINEIHDINININYIPMFKVPNRMENLIEKRENLVDELNDLIGVKVVKKDNNYQVFLNNGIALIDNNQKQNLIPLTSESDDRYISIGYVDERERTIKKIENMIPGAYLGALLKFKRVELANTRNKIGQLAVNFADNLNSHHILGHDMFGHVGKQIFNISNPEIIASSSNRSDPTISVQWRSISDAKDTDYLLYFKNNNWIVTRLADRTVIQPSIREDNNKTLINFDGIEFTITGYNADNNIFMIKPYSQTLNKLELLIEENEPFSFFSTNDVKNFSKHHAITIDKFRKEFLVNHEDTLDEAYQKFSKSIAYKANELEEEIPFKKNMIRILHDKTLSMSKDAEKDYQDINYQQECYLANVKVLEMAGKIFNEIIDCYS</sequence>
<keyword evidence="10" id="KW-0966">Cell projection</keyword>
<dbReference type="GO" id="GO:0005198">
    <property type="term" value="F:structural molecule activity"/>
    <property type="evidence" value="ECO:0007669"/>
    <property type="project" value="UniProtKB-UniRule"/>
</dbReference>
<reference evidence="10 11" key="2">
    <citation type="submission" date="2019-05" db="EMBL/GenBank/DDBJ databases">
        <title>Genome evolution of the obligate endosymbiont Buchnera aphidicola.</title>
        <authorList>
            <person name="Moran N.A."/>
        </authorList>
    </citation>
    <scope>NUCLEOTIDE SEQUENCE [LARGE SCALE GENOMIC DNA]</scope>
    <source>
        <strain evidence="10 11">Aar</strain>
    </source>
</reference>
<name>A0A4D6XT94_9GAMM</name>
<dbReference type="GO" id="GO:0009424">
    <property type="term" value="C:bacterial-type flagellum hook"/>
    <property type="evidence" value="ECO:0007669"/>
    <property type="project" value="UniProtKB-UniRule"/>
</dbReference>
<dbReference type="Proteomes" id="UP000298654">
    <property type="component" value="Chromosome"/>
</dbReference>
<dbReference type="InterPro" id="IPR002371">
    <property type="entry name" value="FlgK"/>
</dbReference>
<evidence type="ECO:0000256" key="6">
    <source>
        <dbReference type="ARBA" id="ARBA00023143"/>
    </source>
</evidence>
<comment type="similarity">
    <text evidence="3 7">Belongs to the flagella basal body rod proteins family.</text>
</comment>
<keyword evidence="10" id="KW-0282">Flagellum</keyword>
<protein>
    <recommendedName>
        <fullName evidence="4 7">Flagellar hook-associated protein 1</fullName>
        <shortName evidence="7">HAP1</shortName>
    </recommendedName>
</protein>
<evidence type="ECO:0000313" key="10">
    <source>
        <dbReference type="EMBL" id="QCI16015.1"/>
    </source>
</evidence>
<evidence type="ECO:0000259" key="9">
    <source>
        <dbReference type="Pfam" id="PF22638"/>
    </source>
</evidence>
<dbReference type="PRINTS" id="PR01005">
    <property type="entry name" value="FLGHOOKAP1"/>
</dbReference>
<dbReference type="PANTHER" id="PTHR30033">
    <property type="entry name" value="FLAGELLAR HOOK-ASSOCIATED PROTEIN 1"/>
    <property type="match status" value="1"/>
</dbReference>
<keyword evidence="5 7" id="KW-0964">Secreted</keyword>
<evidence type="ECO:0000259" key="8">
    <source>
        <dbReference type="Pfam" id="PF21158"/>
    </source>
</evidence>
<dbReference type="PANTHER" id="PTHR30033:SF2">
    <property type="entry name" value="FLAGELLAR HOOK PROTEIN"/>
    <property type="match status" value="1"/>
</dbReference>